<dbReference type="Pfam" id="PF00168">
    <property type="entry name" value="C2"/>
    <property type="match status" value="5"/>
</dbReference>
<keyword evidence="7" id="KW-0812">Transmembrane</keyword>
<dbReference type="Pfam" id="PF25669">
    <property type="entry name" value="SMP_MUG190-like"/>
    <property type="match status" value="1"/>
</dbReference>
<dbReference type="SUPFAM" id="SSF49562">
    <property type="entry name" value="C2 domain (Calcium/lipid-binding domain, CaLB)"/>
    <property type="match status" value="5"/>
</dbReference>
<feature type="transmembrane region" description="Helical" evidence="7">
    <location>
        <begin position="178"/>
        <end position="200"/>
    </location>
</feature>
<evidence type="ECO:0000256" key="2">
    <source>
        <dbReference type="ARBA" id="ARBA00022448"/>
    </source>
</evidence>
<dbReference type="InterPro" id="IPR000008">
    <property type="entry name" value="C2_dom"/>
</dbReference>
<dbReference type="GO" id="GO:0008289">
    <property type="term" value="F:lipid binding"/>
    <property type="evidence" value="ECO:0007669"/>
    <property type="project" value="UniProtKB-KW"/>
</dbReference>
<feature type="compositionally biased region" description="Basic and acidic residues" evidence="6">
    <location>
        <begin position="1"/>
        <end position="19"/>
    </location>
</feature>
<evidence type="ECO:0000256" key="7">
    <source>
        <dbReference type="SAM" id="Phobius"/>
    </source>
</evidence>
<comment type="caution">
    <text evidence="10">The sequence shown here is derived from an EMBL/GenBank/DDBJ whole genome shotgun (WGS) entry which is preliminary data.</text>
</comment>
<dbReference type="CDD" id="cd21678">
    <property type="entry name" value="SMP_TCB"/>
    <property type="match status" value="1"/>
</dbReference>
<dbReference type="SMART" id="SM00239">
    <property type="entry name" value="C2"/>
    <property type="match status" value="5"/>
</dbReference>
<dbReference type="PANTHER" id="PTHR46980:SF2">
    <property type="entry name" value="TRICALBIN-1-RELATED"/>
    <property type="match status" value="1"/>
</dbReference>
<dbReference type="CDD" id="cd00030">
    <property type="entry name" value="C2"/>
    <property type="match status" value="1"/>
</dbReference>
<feature type="domain" description="SMP-LTD" evidence="9">
    <location>
        <begin position="233"/>
        <end position="432"/>
    </location>
</feature>
<dbReference type="InterPro" id="IPR031468">
    <property type="entry name" value="SMP_LBD"/>
</dbReference>
<feature type="domain" description="C2" evidence="8">
    <location>
        <begin position="423"/>
        <end position="552"/>
    </location>
</feature>
<gene>
    <name evidence="10" type="ORF">HK099_005603</name>
</gene>
<keyword evidence="5 7" id="KW-0472">Membrane</keyword>
<keyword evidence="2" id="KW-0813">Transport</keyword>
<evidence type="ECO:0000256" key="6">
    <source>
        <dbReference type="SAM" id="MobiDB-lite"/>
    </source>
</evidence>
<dbReference type="GO" id="GO:0016020">
    <property type="term" value="C:membrane"/>
    <property type="evidence" value="ECO:0007669"/>
    <property type="project" value="UniProtKB-SubCell"/>
</dbReference>
<dbReference type="Gene3D" id="2.60.40.150">
    <property type="entry name" value="C2 domain"/>
    <property type="match status" value="5"/>
</dbReference>
<comment type="subcellular location">
    <subcellularLocation>
        <location evidence="1">Membrane</location>
    </subcellularLocation>
</comment>
<evidence type="ECO:0000259" key="8">
    <source>
        <dbReference type="PROSITE" id="PS50004"/>
    </source>
</evidence>
<accession>A0AAD5XZI0</accession>
<keyword evidence="4" id="KW-0446">Lipid-binding</keyword>
<keyword evidence="11" id="KW-1185">Reference proteome</keyword>
<evidence type="ECO:0000256" key="5">
    <source>
        <dbReference type="ARBA" id="ARBA00023136"/>
    </source>
</evidence>
<dbReference type="InterPro" id="IPR035892">
    <property type="entry name" value="C2_domain_sf"/>
</dbReference>
<feature type="domain" description="C2" evidence="8">
    <location>
        <begin position="623"/>
        <end position="739"/>
    </location>
</feature>
<dbReference type="GO" id="GO:0006869">
    <property type="term" value="P:lipid transport"/>
    <property type="evidence" value="ECO:0007669"/>
    <property type="project" value="UniProtKB-KW"/>
</dbReference>
<dbReference type="Proteomes" id="UP001211065">
    <property type="component" value="Unassembled WGS sequence"/>
</dbReference>
<feature type="domain" description="C2" evidence="8">
    <location>
        <begin position="1159"/>
        <end position="1283"/>
    </location>
</feature>
<dbReference type="EMBL" id="JADGJW010000444">
    <property type="protein sequence ID" value="KAJ3217090.1"/>
    <property type="molecule type" value="Genomic_DNA"/>
</dbReference>
<sequence>MNDVEEYHETAESLNEKLGNDTPEVYSQDQLNNLQKLKKQVSDKIQHAIKNIRMQAGSGGRVSEVDVMEKPNRMSMAGLLSAVFAAKKLKYPLKDNSLIELKAKAAKAKVDERLKFTGYLFNYNSLYELPSQLNDSYVITPMSDEKLCEQLKVIRPVFGELIYWENLTSALVWSLSMFIVWFLARFNFSPVWLVILIFYVGGSMKRNNQLLISKLGRSVKEELADNKLKEADFKEEVEWFNTFLSKYWANYEPGLSAQIQESINFYLRLYKPTFLEDMLFTTFSLGSEAPRIENIRILPKTEEETIFMDVAVSFIPFDEETKPLTLNKKQSKLELKLFIGKGGMTVAIPTIVKNVSLVGTMQASITLSKTFPHIKFVDICFKEIPVVNFDLRPLKGLDLMDLPGLNNSLYQLIKDQLKANIVDPVKIHLPLEEWAGALPIVDKPIGVLKLIIYQAKDLKNRENIGQSDPYTKFILGDKVLGRTKAVHNNLNPKWGSEHFIIIYESFVDPANNDSLYFEIFDENEATKDKSMGRTSTLKLSHWIKLAEIPPPKVEGEEEVNNNEKIDNREFDGLSTEEANILKKDWGLPFDSTTDLWKPIFFAKHEEKVPKGELKLNLLYFPLPKAESFSVKNENEDIESGIVTITVHQVKDMAESLKATNMCVVCELNTGEEVGRTEVVRKSSTPVWDKSFDIFVKDVEGAKVKLNVLNNDHLTGNCILDVSDILDNGSQSNDWYKLKGIPSGKVRVTVKFVPVDLEAQHFTKSTPSHFIRICIREANGLKNVEMMSKSDPYCSVTLGNQDLGRTCTIEDNLNPTWRETFNVIACTGTQLLTLLISDFNGISKDKILGHTSIRLQDLVDFNSINKYLSEVLSVDVVEPTREVLKSSTCLEEDQKEKETLAKLKNDGLQITSFTPTFIEVLSPLYRNSKKAAEVVKGNINFTLEVFPIIQNKVIKADRKSKKKRSVLEEADTKKSEEVSKKTENTVIDSLEKNKILTDEAPEKNSAETFNESLANVGEFERVKLVVEKFRAGILNFKILDARDLDKTRSFYCVLETQEYTDPGAKITHSARAAKYSTKVVHDSVNPSWNEAGEIFVSDVRTNVVRLAIKYLHNHNEKKSEQDKVYAVWNGKGENLLKLIGQAKTWLNLDPSHDTYLASDVHPAVRVSVSFYPVFMEDESNYETGELQLEILEGSEIDSEGRNGHCNPLVVVKRNSEEVFKTKCVKKTSNPIFHETVNLTIDSKMKTSLKFEVFDHRTLHKDESLGYFDLALRSLPSNESVLKDFKLLGGSGRIKTRMFFSSNATESQSKKNSRDIDSFGHNFISDKTEQQNVVDKELVLSQLPQKQSDIGDSLPPVVAANTNERNIRQKKFSTTSAEDSLNVVGEGTLKIIEARNLKGADSNGLSDHNLFKESTEIGESHELDVLDLLYPNKSALNEAAHSNKMEVNKHFDTWLPIGDGCGEVHLSGDFCLNLSSAV</sequence>
<dbReference type="PANTHER" id="PTHR46980">
    <property type="entry name" value="TRICALBIN-1-RELATED"/>
    <property type="match status" value="1"/>
</dbReference>
<feature type="region of interest" description="Disordered" evidence="6">
    <location>
        <begin position="1"/>
        <end position="22"/>
    </location>
</feature>
<reference evidence="10" key="1">
    <citation type="submission" date="2020-05" db="EMBL/GenBank/DDBJ databases">
        <title>Phylogenomic resolution of chytrid fungi.</title>
        <authorList>
            <person name="Stajich J.E."/>
            <person name="Amses K."/>
            <person name="Simmons R."/>
            <person name="Seto K."/>
            <person name="Myers J."/>
            <person name="Bonds A."/>
            <person name="Quandt C.A."/>
            <person name="Barry K."/>
            <person name="Liu P."/>
            <person name="Grigoriev I."/>
            <person name="Longcore J.E."/>
            <person name="James T.Y."/>
        </authorList>
    </citation>
    <scope>NUCLEOTIDE SEQUENCE</scope>
    <source>
        <strain evidence="10">JEL0476</strain>
    </source>
</reference>
<proteinExistence type="predicted"/>
<feature type="domain" description="C2" evidence="8">
    <location>
        <begin position="741"/>
        <end position="867"/>
    </location>
</feature>
<evidence type="ECO:0000259" key="9">
    <source>
        <dbReference type="PROSITE" id="PS51847"/>
    </source>
</evidence>
<keyword evidence="7" id="KW-1133">Transmembrane helix</keyword>
<dbReference type="PROSITE" id="PS51847">
    <property type="entry name" value="SMP"/>
    <property type="match status" value="1"/>
</dbReference>
<protein>
    <submittedName>
        <fullName evidence="10">Uncharacterized protein</fullName>
    </submittedName>
</protein>
<keyword evidence="3" id="KW-0445">Lipid transport</keyword>
<evidence type="ECO:0000256" key="1">
    <source>
        <dbReference type="ARBA" id="ARBA00004370"/>
    </source>
</evidence>
<name>A0AAD5XZI0_9FUNG</name>
<evidence type="ECO:0000256" key="3">
    <source>
        <dbReference type="ARBA" id="ARBA00023055"/>
    </source>
</evidence>
<evidence type="ECO:0000313" key="10">
    <source>
        <dbReference type="EMBL" id="KAJ3217090.1"/>
    </source>
</evidence>
<organism evidence="10 11">
    <name type="scientific">Clydaea vesicula</name>
    <dbReference type="NCBI Taxonomy" id="447962"/>
    <lineage>
        <taxon>Eukaryota</taxon>
        <taxon>Fungi</taxon>
        <taxon>Fungi incertae sedis</taxon>
        <taxon>Chytridiomycota</taxon>
        <taxon>Chytridiomycota incertae sedis</taxon>
        <taxon>Chytridiomycetes</taxon>
        <taxon>Lobulomycetales</taxon>
        <taxon>Lobulomycetaceae</taxon>
        <taxon>Clydaea</taxon>
    </lineage>
</organism>
<dbReference type="InterPro" id="IPR052455">
    <property type="entry name" value="Tricalbin_domain"/>
</dbReference>
<dbReference type="PROSITE" id="PS50004">
    <property type="entry name" value="C2"/>
    <property type="match status" value="4"/>
</dbReference>
<evidence type="ECO:0000313" key="11">
    <source>
        <dbReference type="Proteomes" id="UP001211065"/>
    </source>
</evidence>
<evidence type="ECO:0000256" key="4">
    <source>
        <dbReference type="ARBA" id="ARBA00023121"/>
    </source>
</evidence>